<proteinExistence type="predicted"/>
<evidence type="ECO:0000313" key="2">
    <source>
        <dbReference type="Proteomes" id="UP000245119"/>
    </source>
</evidence>
<comment type="caution">
    <text evidence="1">The sequence shown here is derived from an EMBL/GenBank/DDBJ whole genome shotgun (WGS) entry which is preliminary data.</text>
</comment>
<name>A0A2T7PXT0_POMCA</name>
<organism evidence="1 2">
    <name type="scientific">Pomacea canaliculata</name>
    <name type="common">Golden apple snail</name>
    <dbReference type="NCBI Taxonomy" id="400727"/>
    <lineage>
        <taxon>Eukaryota</taxon>
        <taxon>Metazoa</taxon>
        <taxon>Spiralia</taxon>
        <taxon>Lophotrochozoa</taxon>
        <taxon>Mollusca</taxon>
        <taxon>Gastropoda</taxon>
        <taxon>Caenogastropoda</taxon>
        <taxon>Architaenioglossa</taxon>
        <taxon>Ampullarioidea</taxon>
        <taxon>Ampullariidae</taxon>
        <taxon>Pomacea</taxon>
    </lineage>
</organism>
<gene>
    <name evidence="1" type="ORF">C0Q70_00811</name>
</gene>
<evidence type="ECO:0000313" key="1">
    <source>
        <dbReference type="EMBL" id="PVD38200.1"/>
    </source>
</evidence>
<dbReference type="Proteomes" id="UP000245119">
    <property type="component" value="Linkage Group LG1"/>
</dbReference>
<reference evidence="1 2" key="1">
    <citation type="submission" date="2018-04" db="EMBL/GenBank/DDBJ databases">
        <title>The genome of golden apple snail Pomacea canaliculata provides insight into stress tolerance and invasive adaptation.</title>
        <authorList>
            <person name="Liu C."/>
            <person name="Liu B."/>
            <person name="Ren Y."/>
            <person name="Zhang Y."/>
            <person name="Wang H."/>
            <person name="Li S."/>
            <person name="Jiang F."/>
            <person name="Yin L."/>
            <person name="Zhang G."/>
            <person name="Qian W."/>
            <person name="Fan W."/>
        </authorList>
    </citation>
    <scope>NUCLEOTIDE SEQUENCE [LARGE SCALE GENOMIC DNA]</scope>
    <source>
        <strain evidence="1">SZHN2017</strain>
        <tissue evidence="1">Muscle</tissue>
    </source>
</reference>
<sequence length="170" mass="18668">MLLAENLALSPTLGNVTDVTNSAVKRKERQNNLQRVESLAWARSAEEIEKPWLRVGHLPGAPVLSALEERLSFGQFNSRTIDADVLHFLFSHVNAPASNFFFCDTAMHGTAPPLAQRCTARPSITQPCTAPPASVTQHRGTHALLVFTLANDRSPTSWNQRRLLQAGTSD</sequence>
<protein>
    <submittedName>
        <fullName evidence="1">Uncharacterized protein</fullName>
    </submittedName>
</protein>
<dbReference type="EMBL" id="PZQS01000001">
    <property type="protein sequence ID" value="PVD38200.1"/>
    <property type="molecule type" value="Genomic_DNA"/>
</dbReference>
<accession>A0A2T7PXT0</accession>
<keyword evidence="2" id="KW-1185">Reference proteome</keyword>
<dbReference type="AlphaFoldDB" id="A0A2T7PXT0"/>